<gene>
    <name evidence="1" type="ORF">SYK_00240</name>
</gene>
<dbReference type="RefSeq" id="WP_281761600.1">
    <property type="nucleotide sequence ID" value="NZ_AP026709.1"/>
</dbReference>
<dbReference type="NCBIfam" id="TIGR00022">
    <property type="entry name" value="YhcH/YjgK/YiaL family protein"/>
    <property type="match status" value="1"/>
</dbReference>
<dbReference type="Pfam" id="PF04074">
    <property type="entry name" value="DUF386"/>
    <property type="match status" value="1"/>
</dbReference>
<reference evidence="1 2" key="1">
    <citation type="submission" date="2022-08" db="EMBL/GenBank/DDBJ databases">
        <title>Genome Sequence of the sulphate-reducing bacterium, Pseudodesulfovibrio sp. SYK.</title>
        <authorList>
            <person name="Kondo R."/>
            <person name="Kataoka T."/>
        </authorList>
    </citation>
    <scope>NUCLEOTIDE SEQUENCE [LARGE SCALE GENOMIC DNA]</scope>
    <source>
        <strain evidence="1 2">SYK</strain>
    </source>
</reference>
<sequence length="148" mass="16212">MILDTLENADLYANLHPAFAAAFALLRREDLASLPEGRHDIDGDASYAWVAKGPGRKAAEAAIETHDTHIDIQYVVEGVDTMGWKARKDLGSKTEESDDTKDLAFYEDAPTVCADVTPGMFAIFFPEDAHLPTISDGILHKVIVKIEI</sequence>
<proteinExistence type="predicted"/>
<evidence type="ECO:0000313" key="2">
    <source>
        <dbReference type="Proteomes" id="UP001317742"/>
    </source>
</evidence>
<dbReference type="Proteomes" id="UP001317742">
    <property type="component" value="Chromosome"/>
</dbReference>
<dbReference type="InterPro" id="IPR037012">
    <property type="entry name" value="NanQ/TabA/YiaL_sf"/>
</dbReference>
<dbReference type="Gene3D" id="2.60.120.370">
    <property type="entry name" value="YhcH/YjgK/YiaL"/>
    <property type="match status" value="1"/>
</dbReference>
<dbReference type="InterPro" id="IPR004375">
    <property type="entry name" value="NanQ/TabA/YiaL"/>
</dbReference>
<name>A0ABM8AW95_9BACT</name>
<dbReference type="PANTHER" id="PTHR34986:SF1">
    <property type="entry name" value="PROTEIN YIAL"/>
    <property type="match status" value="1"/>
</dbReference>
<organism evidence="1 2">
    <name type="scientific">Pseudodesulfovibrio nedwellii</name>
    <dbReference type="NCBI Taxonomy" id="2973072"/>
    <lineage>
        <taxon>Bacteria</taxon>
        <taxon>Pseudomonadati</taxon>
        <taxon>Thermodesulfobacteriota</taxon>
        <taxon>Desulfovibrionia</taxon>
        <taxon>Desulfovibrionales</taxon>
        <taxon>Desulfovibrionaceae</taxon>
    </lineage>
</organism>
<keyword evidence="2" id="KW-1185">Reference proteome</keyword>
<accession>A0ABM8AW95</accession>
<dbReference type="SUPFAM" id="SSF51197">
    <property type="entry name" value="Clavaminate synthase-like"/>
    <property type="match status" value="1"/>
</dbReference>
<dbReference type="EMBL" id="AP026709">
    <property type="protein sequence ID" value="BDQ35664.1"/>
    <property type="molecule type" value="Genomic_DNA"/>
</dbReference>
<protein>
    <submittedName>
        <fullName evidence="1">Beta-D-galactosidase</fullName>
    </submittedName>
</protein>
<evidence type="ECO:0000313" key="1">
    <source>
        <dbReference type="EMBL" id="BDQ35664.1"/>
    </source>
</evidence>
<dbReference type="PANTHER" id="PTHR34986">
    <property type="entry name" value="EVOLVED BETA-GALACTOSIDASE SUBUNIT BETA"/>
    <property type="match status" value="1"/>
</dbReference>